<feature type="region of interest" description="Disordered" evidence="1">
    <location>
        <begin position="1"/>
        <end position="37"/>
    </location>
</feature>
<protein>
    <submittedName>
        <fullName evidence="2">Uncharacterized protein</fullName>
    </submittedName>
</protein>
<evidence type="ECO:0000256" key="1">
    <source>
        <dbReference type="SAM" id="MobiDB-lite"/>
    </source>
</evidence>
<dbReference type="Proteomes" id="UP000008383">
    <property type="component" value="Unassembled WGS sequence"/>
</dbReference>
<dbReference type="KEGG" id="tve:TRV_02617"/>
<evidence type="ECO:0000313" key="3">
    <source>
        <dbReference type="Proteomes" id="UP000008383"/>
    </source>
</evidence>
<evidence type="ECO:0000313" key="2">
    <source>
        <dbReference type="EMBL" id="EFE42665.1"/>
    </source>
</evidence>
<sequence length="37" mass="4221">MQFLGAPDQVGIGGKKKNEILGNDEKEKREKGERKEY</sequence>
<reference evidence="3" key="1">
    <citation type="journal article" date="2011" name="Genome Biol.">
        <title>Comparative and functional genomics provide insights into the pathogenicity of dermatophytic fungi.</title>
        <authorList>
            <person name="Burmester A."/>
            <person name="Shelest E."/>
            <person name="Gloeckner G."/>
            <person name="Heddergott C."/>
            <person name="Schindler S."/>
            <person name="Staib P."/>
            <person name="Heidel A."/>
            <person name="Felder M."/>
            <person name="Petzold A."/>
            <person name="Szafranski K."/>
            <person name="Feuermann M."/>
            <person name="Pedruzzi I."/>
            <person name="Priebe S."/>
            <person name="Groth M."/>
            <person name="Winkler R."/>
            <person name="Li W."/>
            <person name="Kniemeyer O."/>
            <person name="Schroeckh V."/>
            <person name="Hertweck C."/>
            <person name="Hube B."/>
            <person name="White T.C."/>
            <person name="Platzer M."/>
            <person name="Guthke R."/>
            <person name="Heitman J."/>
            <person name="Woestemeyer J."/>
            <person name="Zipfel P.F."/>
            <person name="Monod M."/>
            <person name="Brakhage A.A."/>
        </authorList>
    </citation>
    <scope>NUCLEOTIDE SEQUENCE [LARGE SCALE GENOMIC DNA]</scope>
    <source>
        <strain evidence="3">HKI 0517</strain>
    </source>
</reference>
<dbReference type="HOGENOM" id="CLU_3351395_0_0_1"/>
<feature type="compositionally biased region" description="Basic and acidic residues" evidence="1">
    <location>
        <begin position="16"/>
        <end position="37"/>
    </location>
</feature>
<accession>D4D694</accession>
<organism evidence="2 3">
    <name type="scientific">Trichophyton verrucosum (strain HKI 0517)</name>
    <dbReference type="NCBI Taxonomy" id="663202"/>
    <lineage>
        <taxon>Eukaryota</taxon>
        <taxon>Fungi</taxon>
        <taxon>Dikarya</taxon>
        <taxon>Ascomycota</taxon>
        <taxon>Pezizomycotina</taxon>
        <taxon>Eurotiomycetes</taxon>
        <taxon>Eurotiomycetidae</taxon>
        <taxon>Onygenales</taxon>
        <taxon>Arthrodermataceae</taxon>
        <taxon>Trichophyton</taxon>
    </lineage>
</organism>
<gene>
    <name evidence="2" type="ORF">TRV_02617</name>
</gene>
<dbReference type="GeneID" id="9583303"/>
<comment type="caution">
    <text evidence="2">The sequence shown here is derived from an EMBL/GenBank/DDBJ whole genome shotgun (WGS) entry which is preliminary data.</text>
</comment>
<dbReference type="EMBL" id="ACYE01000134">
    <property type="protein sequence ID" value="EFE42665.1"/>
    <property type="molecule type" value="Genomic_DNA"/>
</dbReference>
<dbReference type="RefSeq" id="XP_003023283.1">
    <property type="nucleotide sequence ID" value="XM_003023237.1"/>
</dbReference>
<proteinExistence type="predicted"/>
<name>D4D694_TRIVH</name>
<keyword evidence="3" id="KW-1185">Reference proteome</keyword>
<dbReference type="AlphaFoldDB" id="D4D694"/>